<proteinExistence type="predicted"/>
<name>A0ABR1AHE8_POLSC</name>
<dbReference type="InterPro" id="IPR003650">
    <property type="entry name" value="Orange_dom"/>
</dbReference>
<evidence type="ECO:0000256" key="2">
    <source>
        <dbReference type="ARBA" id="ARBA00023015"/>
    </source>
</evidence>
<evidence type="ECO:0000313" key="10">
    <source>
        <dbReference type="Proteomes" id="UP001359485"/>
    </source>
</evidence>
<organism evidence="9 10">
    <name type="scientific">Polyplax serrata</name>
    <name type="common">Common mouse louse</name>
    <dbReference type="NCBI Taxonomy" id="468196"/>
    <lineage>
        <taxon>Eukaryota</taxon>
        <taxon>Metazoa</taxon>
        <taxon>Ecdysozoa</taxon>
        <taxon>Arthropoda</taxon>
        <taxon>Hexapoda</taxon>
        <taxon>Insecta</taxon>
        <taxon>Pterygota</taxon>
        <taxon>Neoptera</taxon>
        <taxon>Paraneoptera</taxon>
        <taxon>Psocodea</taxon>
        <taxon>Troctomorpha</taxon>
        <taxon>Phthiraptera</taxon>
        <taxon>Anoplura</taxon>
        <taxon>Polyplacidae</taxon>
        <taxon>Polyplax</taxon>
    </lineage>
</organism>
<keyword evidence="10" id="KW-1185">Reference proteome</keyword>
<dbReference type="InterPro" id="IPR011598">
    <property type="entry name" value="bHLH_dom"/>
</dbReference>
<comment type="caution">
    <text evidence="9">The sequence shown here is derived from an EMBL/GenBank/DDBJ whole genome shotgun (WGS) entry which is preliminary data.</text>
</comment>
<dbReference type="InterPro" id="IPR050370">
    <property type="entry name" value="HES_HEY"/>
</dbReference>
<keyword evidence="3" id="KW-0238">DNA-binding</keyword>
<feature type="domain" description="Orange" evidence="8">
    <location>
        <begin position="102"/>
        <end position="135"/>
    </location>
</feature>
<dbReference type="SMART" id="SM00353">
    <property type="entry name" value="HLH"/>
    <property type="match status" value="1"/>
</dbReference>
<comment type="subcellular location">
    <subcellularLocation>
        <location evidence="1">Nucleus</location>
    </subcellularLocation>
</comment>
<dbReference type="Pfam" id="PF07527">
    <property type="entry name" value="Hairy_orange"/>
    <property type="match status" value="1"/>
</dbReference>
<evidence type="ECO:0000256" key="6">
    <source>
        <dbReference type="SAM" id="MobiDB-lite"/>
    </source>
</evidence>
<evidence type="ECO:0000256" key="3">
    <source>
        <dbReference type="ARBA" id="ARBA00023125"/>
    </source>
</evidence>
<evidence type="ECO:0000256" key="1">
    <source>
        <dbReference type="ARBA" id="ARBA00004123"/>
    </source>
</evidence>
<evidence type="ECO:0000259" key="7">
    <source>
        <dbReference type="PROSITE" id="PS50888"/>
    </source>
</evidence>
<dbReference type="SUPFAM" id="SSF158457">
    <property type="entry name" value="Orange domain-like"/>
    <property type="match status" value="1"/>
</dbReference>
<dbReference type="EMBL" id="JAWJWF010000048">
    <property type="protein sequence ID" value="KAK6619794.1"/>
    <property type="molecule type" value="Genomic_DNA"/>
</dbReference>
<sequence>MPVSEDKFQRPLRMGTSKTVMSKAEQRKSNKPIMEKRRRARINHCLNELKTLILDAMKKDPARHSKLEKADILEMTVKHLQQIQRQQLATAIATDPGVVMRFKSGFDECASEVSRYIGGLDGIDTGVKQRLTAHLHHCVSSLQRVVTLPHHNMFSILTQNCDKSAIELPAVSTLPGDVNNNNNNNSNSQNGERIQLPGGLQLIPSRLPTGELALLVPNPNQISTCINEPTSLAFQYPTAVLGLNTALSSTLSNGISSTQTNHTSAFTAVNKIKDHHLPSSTADAIKKESEDEFLGTLQGSSAGNHFQQNYNFSFTETLHSDQEERHSLKLYQSNKGVDKSCQSRGKSNGRGCEFTGEIEFDSQKIDYTESSTSFLKNMPDSTTSLLPNEQSAERGFKPFQVEIPNSHLVAQISIPVICDETETTNHITMQHKPKTNCPINPNRLFQKSPLKHSRSSTVETNVTKWAAQNDMKVESFNKAEGMCPLPFAASENGMVGTGIAFHKKGKRPLSPETSSSNSFVEPAGKTSRISLNVTLTEGNAGVERDRGLGTNRFQRISVIVEDSSRSNVREGGGEVMVNVSSQKDMWRPW</sequence>
<dbReference type="PROSITE" id="PS51054">
    <property type="entry name" value="ORANGE"/>
    <property type="match status" value="1"/>
</dbReference>
<evidence type="ECO:0000256" key="5">
    <source>
        <dbReference type="ARBA" id="ARBA00023242"/>
    </source>
</evidence>
<feature type="region of interest" description="Disordered" evidence="6">
    <location>
        <begin position="503"/>
        <end position="523"/>
    </location>
</feature>
<accession>A0ABR1AHE8</accession>
<reference evidence="9 10" key="1">
    <citation type="submission" date="2023-09" db="EMBL/GenBank/DDBJ databases">
        <title>Genomes of two closely related lineages of the louse Polyplax serrata with different host specificities.</title>
        <authorList>
            <person name="Martinu J."/>
            <person name="Tarabai H."/>
            <person name="Stefka J."/>
            <person name="Hypsa V."/>
        </authorList>
    </citation>
    <scope>NUCLEOTIDE SEQUENCE [LARGE SCALE GENOMIC DNA]</scope>
    <source>
        <strain evidence="9">98ZLc_SE</strain>
    </source>
</reference>
<keyword evidence="5" id="KW-0539">Nucleus</keyword>
<gene>
    <name evidence="9" type="ORF">RUM44_006193</name>
</gene>
<evidence type="ECO:0000313" key="9">
    <source>
        <dbReference type="EMBL" id="KAK6619794.1"/>
    </source>
</evidence>
<keyword evidence="4" id="KW-0804">Transcription</keyword>
<dbReference type="SMART" id="SM00511">
    <property type="entry name" value="ORANGE"/>
    <property type="match status" value="1"/>
</dbReference>
<feature type="region of interest" description="Disordered" evidence="6">
    <location>
        <begin position="1"/>
        <end position="32"/>
    </location>
</feature>
<dbReference type="Gene3D" id="4.10.280.10">
    <property type="entry name" value="Helix-loop-helix DNA-binding domain"/>
    <property type="match status" value="1"/>
</dbReference>
<dbReference type="Pfam" id="PF00010">
    <property type="entry name" value="HLH"/>
    <property type="match status" value="1"/>
</dbReference>
<keyword evidence="2" id="KW-0805">Transcription regulation</keyword>
<evidence type="ECO:0000256" key="4">
    <source>
        <dbReference type="ARBA" id="ARBA00023163"/>
    </source>
</evidence>
<dbReference type="CDD" id="cd18913">
    <property type="entry name" value="bHLH-O_hairy_like"/>
    <property type="match status" value="1"/>
</dbReference>
<dbReference type="InterPro" id="IPR036638">
    <property type="entry name" value="HLH_DNA-bd_sf"/>
</dbReference>
<dbReference type="SUPFAM" id="SSF47459">
    <property type="entry name" value="HLH, helix-loop-helix DNA-binding domain"/>
    <property type="match status" value="1"/>
</dbReference>
<evidence type="ECO:0000259" key="8">
    <source>
        <dbReference type="PROSITE" id="PS51054"/>
    </source>
</evidence>
<dbReference type="PROSITE" id="PS50888">
    <property type="entry name" value="BHLH"/>
    <property type="match status" value="1"/>
</dbReference>
<dbReference type="PANTHER" id="PTHR10985">
    <property type="entry name" value="BASIC HELIX-LOOP-HELIX TRANSCRIPTION FACTOR, HES-RELATED"/>
    <property type="match status" value="1"/>
</dbReference>
<feature type="domain" description="BHLH" evidence="7">
    <location>
        <begin position="26"/>
        <end position="83"/>
    </location>
</feature>
<dbReference type="Gene3D" id="6.10.250.980">
    <property type="match status" value="1"/>
</dbReference>
<protein>
    <submittedName>
        <fullName evidence="9">Uncharacterized protein</fullName>
    </submittedName>
</protein>
<dbReference type="Proteomes" id="UP001359485">
    <property type="component" value="Unassembled WGS sequence"/>
</dbReference>